<reference evidence="1 2" key="1">
    <citation type="journal article" date="2019" name="Environ. Microbiol.">
        <title>An active ?-lactamase is a part of an orchestrated cell wall stress resistance network of Bacillus subtilis and related rhizosphere species.</title>
        <authorList>
            <person name="Bucher T."/>
            <person name="Keren-Paz A."/>
            <person name="Hausser J."/>
            <person name="Olender T."/>
            <person name="Cytryn E."/>
            <person name="Kolodkin-Gal I."/>
        </authorList>
    </citation>
    <scope>NUCLEOTIDE SEQUENCE [LARGE SCALE GENOMIC DNA]</scope>
    <source>
        <strain evidence="1 2">I186</strain>
    </source>
</reference>
<comment type="caution">
    <text evidence="1">The sequence shown here is derived from an EMBL/GenBank/DDBJ whole genome shotgun (WGS) entry which is preliminary data.</text>
</comment>
<protein>
    <submittedName>
        <fullName evidence="1">Uncharacterized protein</fullName>
    </submittedName>
</protein>
<dbReference type="AlphaFoldDB" id="A0A4V5TQ12"/>
<gene>
    <name evidence="1" type="ORF">FC701_34765</name>
</gene>
<dbReference type="EMBL" id="SZOD01001385">
    <property type="protein sequence ID" value="TKI77683.1"/>
    <property type="molecule type" value="Genomic_DNA"/>
</dbReference>
<dbReference type="RefSeq" id="WP_137059670.1">
    <property type="nucleotide sequence ID" value="NZ_SZOD01001385.1"/>
</dbReference>
<organism evidence="1 2">
    <name type="scientific">Bacillus mycoides</name>
    <dbReference type="NCBI Taxonomy" id="1405"/>
    <lineage>
        <taxon>Bacteria</taxon>
        <taxon>Bacillati</taxon>
        <taxon>Bacillota</taxon>
        <taxon>Bacilli</taxon>
        <taxon>Bacillales</taxon>
        <taxon>Bacillaceae</taxon>
        <taxon>Bacillus</taxon>
        <taxon>Bacillus cereus group</taxon>
    </lineage>
</organism>
<sequence>MAKKRVLTVEVLHEILKKNNKEIYEAVVKREEAIKNGCNNTIKEVEYKLGVESGEALLLLNLIYYLEGKIGLERIL</sequence>
<accession>A0A4V5TQ12</accession>
<name>A0A4V5TQ12_BACMY</name>
<dbReference type="Proteomes" id="UP000305524">
    <property type="component" value="Unassembled WGS sequence"/>
</dbReference>
<evidence type="ECO:0000313" key="2">
    <source>
        <dbReference type="Proteomes" id="UP000305524"/>
    </source>
</evidence>
<evidence type="ECO:0000313" key="1">
    <source>
        <dbReference type="EMBL" id="TKI77683.1"/>
    </source>
</evidence>
<proteinExistence type="predicted"/>